<evidence type="ECO:0000313" key="2">
    <source>
        <dbReference type="Proteomes" id="UP001732700"/>
    </source>
</evidence>
<evidence type="ECO:0000313" key="1">
    <source>
        <dbReference type="EnsemblPlants" id="AVESA.00010b.r2.1AG0050910.1.CDS"/>
    </source>
</evidence>
<keyword evidence="2" id="KW-1185">Reference proteome</keyword>
<accession>A0ACD5TGL3</accession>
<protein>
    <submittedName>
        <fullName evidence="1">Uncharacterized protein</fullName>
    </submittedName>
</protein>
<sequence length="590" mass="63640">MLGGAARTEAGHEEGELQLEDDQALGGGGRLGAGDDELFDPDSLTYIDEKIQSLLGHFQKDFEGGVFAENLGLQFGGYGSFLTEYHRSPSVISQSRSPAVPPNHGSASRSPYVPVESAQKSHFVKTELDSRRKDDYCRRTSNGMNGNPHQQILNRAANGPEKKAPKIRIKVNNSRSLARNTAAIYSGLGLDISPSSSMDDSLGGSAGAPELKSLPDESPHTILQIMTCHTIPGGLLLSPLADNIMSLRKKSASLTKKQVAPEVDDVKVELNRDWYLSIKIRKSKQRQLSKRGPDPVASDAFSKHIVTEGGSNCDKEKPIPEPKFSKADDRKVANSRGPISGTGSDSMYAEKECLSEQHRKSIHLQHSLPSESSMKRNMSSTAATSSSSKMSGSQKSKVDFQETRASPVESVSSSPLRTSDKNLVDQHKRHPCVVTETVPSQESGKSGLSFSGPDHSKAHGSGCFNGDMHPHAESPSSSASDVDNLNNQSTAAKAVSARALYSPQIAGNSIPRNNHHLMGLLAYADDINYAFDGTRKSQNSFAAYAADIGKSQVEGIALVREVLEFSFHNVTGLLQLIRHSLESINHESVK</sequence>
<organism evidence="1 2">
    <name type="scientific">Avena sativa</name>
    <name type="common">Oat</name>
    <dbReference type="NCBI Taxonomy" id="4498"/>
    <lineage>
        <taxon>Eukaryota</taxon>
        <taxon>Viridiplantae</taxon>
        <taxon>Streptophyta</taxon>
        <taxon>Embryophyta</taxon>
        <taxon>Tracheophyta</taxon>
        <taxon>Spermatophyta</taxon>
        <taxon>Magnoliopsida</taxon>
        <taxon>Liliopsida</taxon>
        <taxon>Poales</taxon>
        <taxon>Poaceae</taxon>
        <taxon>BOP clade</taxon>
        <taxon>Pooideae</taxon>
        <taxon>Poodae</taxon>
        <taxon>Poeae</taxon>
        <taxon>Poeae Chloroplast Group 1 (Aveneae type)</taxon>
        <taxon>Aveninae</taxon>
        <taxon>Avena</taxon>
    </lineage>
</organism>
<dbReference type="Proteomes" id="UP001732700">
    <property type="component" value="Chromosome 1A"/>
</dbReference>
<proteinExistence type="predicted"/>
<name>A0ACD5TGL3_AVESA</name>
<reference evidence="1" key="2">
    <citation type="submission" date="2025-09" db="UniProtKB">
        <authorList>
            <consortium name="EnsemblPlants"/>
        </authorList>
    </citation>
    <scope>IDENTIFICATION</scope>
</reference>
<reference evidence="1" key="1">
    <citation type="submission" date="2021-05" db="EMBL/GenBank/DDBJ databases">
        <authorList>
            <person name="Scholz U."/>
            <person name="Mascher M."/>
            <person name="Fiebig A."/>
        </authorList>
    </citation>
    <scope>NUCLEOTIDE SEQUENCE [LARGE SCALE GENOMIC DNA]</scope>
</reference>
<dbReference type="EnsemblPlants" id="AVESA.00010b.r2.1AG0050910.1">
    <property type="protein sequence ID" value="AVESA.00010b.r2.1AG0050910.1.CDS"/>
    <property type="gene ID" value="AVESA.00010b.r2.1AG0050910"/>
</dbReference>